<evidence type="ECO:0000313" key="3">
    <source>
        <dbReference type="Proteomes" id="UP000007029"/>
    </source>
</evidence>
<proteinExistence type="predicted"/>
<dbReference type="KEGG" id="rde:RD1_2456"/>
<dbReference type="Proteomes" id="UP000007029">
    <property type="component" value="Chromosome"/>
</dbReference>
<evidence type="ECO:0000256" key="1">
    <source>
        <dbReference type="SAM" id="Phobius"/>
    </source>
</evidence>
<sequence>MSEDTNKSDSMMAISTWFFIPALQMCRALIQRLEEARIKL</sequence>
<dbReference type="EMBL" id="CP000362">
    <property type="protein sequence ID" value="ABG32022.1"/>
    <property type="molecule type" value="Genomic_DNA"/>
</dbReference>
<evidence type="ECO:0000313" key="2">
    <source>
        <dbReference type="EMBL" id="ABG32022.1"/>
    </source>
</evidence>
<dbReference type="AlphaFoldDB" id="Q166S1"/>
<dbReference type="STRING" id="375451.RD1_2456"/>
<dbReference type="HOGENOM" id="CLU_3295784_0_0_5"/>
<keyword evidence="3" id="KW-1185">Reference proteome</keyword>
<keyword evidence="1" id="KW-0812">Transmembrane</keyword>
<accession>Q166S1</accession>
<organism evidence="2 3">
    <name type="scientific">Roseobacter denitrificans (strain ATCC 33942 / OCh 114)</name>
    <name type="common">Erythrobacter sp. (strain OCh 114)</name>
    <name type="synonym">Roseobacter denitrificans</name>
    <dbReference type="NCBI Taxonomy" id="375451"/>
    <lineage>
        <taxon>Bacteria</taxon>
        <taxon>Pseudomonadati</taxon>
        <taxon>Pseudomonadota</taxon>
        <taxon>Alphaproteobacteria</taxon>
        <taxon>Rhodobacterales</taxon>
        <taxon>Roseobacteraceae</taxon>
        <taxon>Roseobacter</taxon>
    </lineage>
</organism>
<protein>
    <submittedName>
        <fullName evidence="2">Uncharacterized protein</fullName>
    </submittedName>
</protein>
<name>Q166S1_ROSDO</name>
<gene>
    <name evidence="2" type="ordered locus">RD1_2456</name>
</gene>
<reference evidence="2 3" key="1">
    <citation type="journal article" date="2007" name="J. Bacteriol.">
        <title>The complete genome sequence of Roseobacter denitrificans reveals a mixotrophic rather than photosynthetic metabolism.</title>
        <authorList>
            <person name="Swingley W.D."/>
            <person name="Sadekar S."/>
            <person name="Mastrian S.D."/>
            <person name="Matthies H.J."/>
            <person name="Hao J."/>
            <person name="Ramos H."/>
            <person name="Acharya C.R."/>
            <person name="Conrad A.L."/>
            <person name="Taylor H.L."/>
            <person name="Dejesa L.C."/>
            <person name="Shah M.K."/>
            <person name="O'huallachain M.E."/>
            <person name="Lince M.T."/>
            <person name="Blankenship R.E."/>
            <person name="Beatty J.T."/>
            <person name="Touchman J.W."/>
        </authorList>
    </citation>
    <scope>NUCLEOTIDE SEQUENCE [LARGE SCALE GENOMIC DNA]</scope>
    <source>
        <strain evidence="3">ATCC 33942 / OCh 114</strain>
    </source>
</reference>
<keyword evidence="1" id="KW-1133">Transmembrane helix</keyword>
<feature type="transmembrane region" description="Helical" evidence="1">
    <location>
        <begin position="12"/>
        <end position="30"/>
    </location>
</feature>
<keyword evidence="1" id="KW-0472">Membrane</keyword>